<organism evidence="5 6">
    <name type="scientific">Acorus calamus</name>
    <name type="common">Sweet flag</name>
    <dbReference type="NCBI Taxonomy" id="4465"/>
    <lineage>
        <taxon>Eukaryota</taxon>
        <taxon>Viridiplantae</taxon>
        <taxon>Streptophyta</taxon>
        <taxon>Embryophyta</taxon>
        <taxon>Tracheophyta</taxon>
        <taxon>Spermatophyta</taxon>
        <taxon>Magnoliopsida</taxon>
        <taxon>Liliopsida</taxon>
        <taxon>Acoraceae</taxon>
        <taxon>Acorus</taxon>
    </lineage>
</organism>
<dbReference type="AlphaFoldDB" id="A0AAV9FK64"/>
<evidence type="ECO:0000259" key="4">
    <source>
        <dbReference type="PROSITE" id="PS01031"/>
    </source>
</evidence>
<protein>
    <submittedName>
        <fullName evidence="5">15.4 kDa class V heat shock protein</fullName>
    </submittedName>
</protein>
<dbReference type="Pfam" id="PF00011">
    <property type="entry name" value="HSP20"/>
    <property type="match status" value="1"/>
</dbReference>
<dbReference type="EMBL" id="JAUJYO010000001">
    <property type="protein sequence ID" value="KAK1326360.1"/>
    <property type="molecule type" value="Genomic_DNA"/>
</dbReference>
<dbReference type="PANTHER" id="PTHR11527">
    <property type="entry name" value="HEAT-SHOCK PROTEIN 20 FAMILY MEMBER"/>
    <property type="match status" value="1"/>
</dbReference>
<evidence type="ECO:0000256" key="3">
    <source>
        <dbReference type="RuleBase" id="RU003616"/>
    </source>
</evidence>
<proteinExistence type="inferred from homology"/>
<evidence type="ECO:0000256" key="2">
    <source>
        <dbReference type="PROSITE-ProRule" id="PRU00285"/>
    </source>
</evidence>
<evidence type="ECO:0000256" key="1">
    <source>
        <dbReference type="ARBA" id="ARBA00023016"/>
    </source>
</evidence>
<keyword evidence="1 5" id="KW-0346">Stress response</keyword>
<comment type="caution">
    <text evidence="5">The sequence shown here is derived from an EMBL/GenBank/DDBJ whole genome shotgun (WGS) entry which is preliminary data.</text>
</comment>
<dbReference type="InterPro" id="IPR002068">
    <property type="entry name" value="A-crystallin/Hsp20_dom"/>
</dbReference>
<evidence type="ECO:0000313" key="5">
    <source>
        <dbReference type="EMBL" id="KAK1326360.1"/>
    </source>
</evidence>
<dbReference type="Gene3D" id="2.60.40.790">
    <property type="match status" value="1"/>
</dbReference>
<accession>A0AAV9FK64</accession>
<reference evidence="5" key="2">
    <citation type="submission" date="2023-06" db="EMBL/GenBank/DDBJ databases">
        <authorList>
            <person name="Ma L."/>
            <person name="Liu K.-W."/>
            <person name="Li Z."/>
            <person name="Hsiao Y.-Y."/>
            <person name="Qi Y."/>
            <person name="Fu T."/>
            <person name="Tang G."/>
            <person name="Zhang D."/>
            <person name="Sun W.-H."/>
            <person name="Liu D.-K."/>
            <person name="Li Y."/>
            <person name="Chen G.-Z."/>
            <person name="Liu X.-D."/>
            <person name="Liao X.-Y."/>
            <person name="Jiang Y.-T."/>
            <person name="Yu X."/>
            <person name="Hao Y."/>
            <person name="Huang J."/>
            <person name="Zhao X.-W."/>
            <person name="Ke S."/>
            <person name="Chen Y.-Y."/>
            <person name="Wu W.-L."/>
            <person name="Hsu J.-L."/>
            <person name="Lin Y.-F."/>
            <person name="Huang M.-D."/>
            <person name="Li C.-Y."/>
            <person name="Huang L."/>
            <person name="Wang Z.-W."/>
            <person name="Zhao X."/>
            <person name="Zhong W.-Y."/>
            <person name="Peng D.-H."/>
            <person name="Ahmad S."/>
            <person name="Lan S."/>
            <person name="Zhang J.-S."/>
            <person name="Tsai W.-C."/>
            <person name="Van De Peer Y."/>
            <person name="Liu Z.-J."/>
        </authorList>
    </citation>
    <scope>NUCLEOTIDE SEQUENCE</scope>
    <source>
        <strain evidence="5">CP</strain>
        <tissue evidence="5">Leaves</tissue>
    </source>
</reference>
<dbReference type="InterPro" id="IPR008978">
    <property type="entry name" value="HSP20-like_chaperone"/>
</dbReference>
<comment type="similarity">
    <text evidence="2 3">Belongs to the small heat shock protein (HSP20) family.</text>
</comment>
<dbReference type="PROSITE" id="PS01031">
    <property type="entry name" value="SHSP"/>
    <property type="match status" value="1"/>
</dbReference>
<dbReference type="Proteomes" id="UP001180020">
    <property type="component" value="Unassembled WGS sequence"/>
</dbReference>
<sequence>MDLYPIQPSPWLFFLPHPFFINPNIQTIPQNHVNGSETPEFHIYTADLPGAKKEEIRVEVEDSRYIIIRTEPEETPERAESGPRRFKRKFRLPERVDVEGITASHDDGVLTVSVPRLFVGSRRFRIDPSDLPERRDLPARAAEFIYSKI</sequence>
<keyword evidence="6" id="KW-1185">Reference proteome</keyword>
<dbReference type="SUPFAM" id="SSF49764">
    <property type="entry name" value="HSP20-like chaperones"/>
    <property type="match status" value="1"/>
</dbReference>
<name>A0AAV9FK64_ACOCL</name>
<gene>
    <name evidence="5" type="primary">HSP15.4</name>
    <name evidence="5" type="ORF">QJS10_CPA01g00914</name>
</gene>
<reference evidence="5" key="1">
    <citation type="journal article" date="2023" name="Nat. Commun.">
        <title>Diploid and tetraploid genomes of Acorus and the evolution of monocots.</title>
        <authorList>
            <person name="Ma L."/>
            <person name="Liu K.W."/>
            <person name="Li Z."/>
            <person name="Hsiao Y.Y."/>
            <person name="Qi Y."/>
            <person name="Fu T."/>
            <person name="Tang G.D."/>
            <person name="Zhang D."/>
            <person name="Sun W.H."/>
            <person name="Liu D.K."/>
            <person name="Li Y."/>
            <person name="Chen G.Z."/>
            <person name="Liu X.D."/>
            <person name="Liao X.Y."/>
            <person name="Jiang Y.T."/>
            <person name="Yu X."/>
            <person name="Hao Y."/>
            <person name="Huang J."/>
            <person name="Zhao X.W."/>
            <person name="Ke S."/>
            <person name="Chen Y.Y."/>
            <person name="Wu W.L."/>
            <person name="Hsu J.L."/>
            <person name="Lin Y.F."/>
            <person name="Huang M.D."/>
            <person name="Li C.Y."/>
            <person name="Huang L."/>
            <person name="Wang Z.W."/>
            <person name="Zhao X."/>
            <person name="Zhong W.Y."/>
            <person name="Peng D.H."/>
            <person name="Ahmad S."/>
            <person name="Lan S."/>
            <person name="Zhang J.S."/>
            <person name="Tsai W.C."/>
            <person name="Van de Peer Y."/>
            <person name="Liu Z.J."/>
        </authorList>
    </citation>
    <scope>NUCLEOTIDE SEQUENCE</scope>
    <source>
        <strain evidence="5">CP</strain>
    </source>
</reference>
<feature type="domain" description="SHSP" evidence="4">
    <location>
        <begin position="24"/>
        <end position="132"/>
    </location>
</feature>
<evidence type="ECO:0000313" key="6">
    <source>
        <dbReference type="Proteomes" id="UP001180020"/>
    </source>
</evidence>
<dbReference type="InterPro" id="IPR031107">
    <property type="entry name" value="Small_HSP"/>
</dbReference>